<dbReference type="PANTHER" id="PTHR15502">
    <property type="entry name" value="CALCINEURIN-BINDING PROTEIN CABIN 1-RELATED"/>
    <property type="match status" value="1"/>
</dbReference>
<feature type="compositionally biased region" description="Acidic residues" evidence="6">
    <location>
        <begin position="1836"/>
        <end position="1855"/>
    </location>
</feature>
<keyword evidence="5" id="KW-0539">Nucleus</keyword>
<dbReference type="EMBL" id="MU253768">
    <property type="protein sequence ID" value="KAG9247599.1"/>
    <property type="molecule type" value="Genomic_DNA"/>
</dbReference>
<dbReference type="PANTHER" id="PTHR15502:SF7">
    <property type="entry name" value="CALCINEURIN-BINDING PROTEIN CABIN-1"/>
    <property type="match status" value="1"/>
</dbReference>
<feature type="region of interest" description="Disordered" evidence="6">
    <location>
        <begin position="1789"/>
        <end position="1886"/>
    </location>
</feature>
<organism evidence="7 8">
    <name type="scientific">Calycina marina</name>
    <dbReference type="NCBI Taxonomy" id="1763456"/>
    <lineage>
        <taxon>Eukaryota</taxon>
        <taxon>Fungi</taxon>
        <taxon>Dikarya</taxon>
        <taxon>Ascomycota</taxon>
        <taxon>Pezizomycotina</taxon>
        <taxon>Leotiomycetes</taxon>
        <taxon>Helotiales</taxon>
        <taxon>Pezizellaceae</taxon>
        <taxon>Calycina</taxon>
    </lineage>
</organism>
<evidence type="ECO:0000313" key="7">
    <source>
        <dbReference type="EMBL" id="KAG9247599.1"/>
    </source>
</evidence>
<dbReference type="GO" id="GO:0006325">
    <property type="term" value="P:chromatin organization"/>
    <property type="evidence" value="ECO:0007669"/>
    <property type="project" value="InterPro"/>
</dbReference>
<sequence length="1886" mass="212987">MANFTALNIEPDDHSDDEVDNTKELQIEEALKAYQNALRLHAQGPAAYAQAADAYKQLFQSDIFKYPESITEFMRLEEHPELEYVDLLFPLALELAVTGAEATPSTLPQILYLSFKNHGQFILDCVKSRLKQSQKDSASGLTDQALNYQAKAAIDNFASALARDESDTELWRRAARIGTVLGSRRIARYCLEAAVEVDDDPTVAEVEPPSLEEGFAGEQLKEVLNILGDEVAAGHPIMAPFMKKGMAPYVLKHIDPYKFLPNKTTTLGNRLGETAEQPQARNRLMIPEWSWTSLGDALQAATAYSPPGIAGVAVALDFPDGGPELRKVAEEIVPPQEDEVMQGVEASKSPTTETATPLSAPFTTTIDAQPTEPVTTTVIATSVPLNDERESPQEEAQDQGFPILSRKRSQSVAGICENLDDDAASTRRRGKRTRKRDNINSEVDPMAQYNEQLQIYVEADEHVFDYVGGLLSKIGVDDLGTFQSVQLALTSENGENRADLAENCALRDLRDILRSWDRLKSLTFVNASAADILGSAATGANAGLEAFLGNSKTGPLKVHKKPLLSATENLVEFAEKVEYGWLPLQDVIFDWLCVIIRTYRDYLWSEDLKSCFMRMISYVDGDIYERVQADIARTQSGVDTERDPTEHEDMVQTLFELHLDLYVRITNPNSIVSHEMRVISKDRLDRWASSAANLIRSHDADPASEIALRHMWAAVYYSTMVDDVARNYKVACWSELQTILVEAGSPTIELPNNAVMSEISATAAGQEVSQLTTIDFFYNLFQTETSKPTDIIETLEPVLDPETACAPEEEVDREATDSRPSDTTTPALRDMWKFLSTGSTLLRLFLWQRLREAYATINYNTKVFSCYLKSIEVIVEDMKSEKYIDTIDEPRRHQLLLWLKALDDLLVKALTIALNDSAGCFEIIDDRHLKTTCSALAQLNRVLHAASLFDDEIRVGKAQLPDNPEYGPHGSFNGFIGKLREMQVRAWALQYTMVKEATAQNPELFTLPEKSLADFLAVVHYCLGLRKCCKSSNKIFLKMMKVELIRFKQVEKWEDYLGQVLYDLYGMRIGVGTYLLEEHGCPPEALDRRTVLNISEQVIVLANRMPLKDLLKHELRSAIERMQTAIGQVKSTPQMQHNLRNITEFLKTSLHPLQMYRAFKGEVYVDSVPVDTADSGLADKGWYFLQGMIALTKFRTQKRLGPGGQTDDMRVAATFLRLQLQYNVDHWETWYRLAQCFDYELEDEVMWTADKINNHRPDLVRVQRGAIHCYVMAISCAVHTADERPETTAKLADLYFDFGMRVYASSREPFSMEAFWMDEFERHMSGSQGMYKMSLHEELTRWNAWRYSAACFRQALKLRPDNWLAHYMLGKVLYKLFCRANPDDYKQQATRPTVKMVLNEFEKAILTVPRDSRKEATLEPHYKMITSVHKLVLVGAIELQEAVDLLQRQPYAIRKGEAVAISTCDEWEPFILETLKHLRAQDKQHWQHRMVWRVANILFDPQSHDYTQAGAALREFRESMFTKTMHINVWKPDYERPGRHCVYMERYVRFMMNILFILNDKANMEALCKRVRKKSNDFQNFAKIWTDCCTTYLKLIRRIAEIPLNMDEAFKAVSPEEFAEISERIDIWISNPAINSPALDALREASELKKTNSNQIKPAPIDDLINDAWAVLFLEQAKKGPVKEDPSGSLTHAQLDGGIPVPVFPRPMATGPMSLNNVLEMDPQQPPLTPSLPPAEVSRPRKQNGILRREVLRRAEAAVTRLAMEHLQRLVGPREPRSVGVAPVSELVLGSNAPPTETRKNGMTDNALLDGKRKKNGNGNGSGKVSKAASRRQSLDDDADDESDLSDVPDIDDSVQDMLFPNLMRRATTEDDGGGEDKSTTTAKVS</sequence>
<comment type="function">
    <text evidence="1">Has a role in a nucleosome assembly pathway that is required for the integrity of heterochromatin and proper chromosome segregation.</text>
</comment>
<evidence type="ECO:0000256" key="6">
    <source>
        <dbReference type="SAM" id="MobiDB-lite"/>
    </source>
</evidence>
<evidence type="ECO:0000256" key="2">
    <source>
        <dbReference type="ARBA" id="ARBA00004123"/>
    </source>
</evidence>
<dbReference type="GO" id="GO:0000417">
    <property type="term" value="C:HIR complex"/>
    <property type="evidence" value="ECO:0007669"/>
    <property type="project" value="TreeGrafter"/>
</dbReference>
<evidence type="ECO:0000256" key="3">
    <source>
        <dbReference type="ARBA" id="ARBA00007335"/>
    </source>
</evidence>
<feature type="region of interest" description="Disordered" evidence="6">
    <location>
        <begin position="384"/>
        <end position="404"/>
    </location>
</feature>
<feature type="region of interest" description="Disordered" evidence="6">
    <location>
        <begin position="419"/>
        <end position="440"/>
    </location>
</feature>
<comment type="subcellular location">
    <subcellularLocation>
        <location evidence="2">Nucleus</location>
    </subcellularLocation>
</comment>
<dbReference type="InterPro" id="IPR011990">
    <property type="entry name" value="TPR-like_helical_dom_sf"/>
</dbReference>
<protein>
    <recommendedName>
        <fullName evidence="4">Histone transcription regulator 3 homolog</fullName>
    </recommendedName>
</protein>
<comment type="caution">
    <text evidence="7">The sequence shown here is derived from an EMBL/GenBank/DDBJ whole genome shotgun (WGS) entry which is preliminary data.</text>
</comment>
<gene>
    <name evidence="7" type="ORF">BJ878DRAFT_161787</name>
</gene>
<dbReference type="InterPro" id="IPR033053">
    <property type="entry name" value="Hir3/CABIN1"/>
</dbReference>
<dbReference type="GO" id="GO:0031491">
    <property type="term" value="F:nucleosome binding"/>
    <property type="evidence" value="ECO:0007669"/>
    <property type="project" value="TreeGrafter"/>
</dbReference>
<feature type="compositionally biased region" description="Pro residues" evidence="6">
    <location>
        <begin position="1724"/>
        <end position="1733"/>
    </location>
</feature>
<comment type="similarity">
    <text evidence="3">Belongs to the HIR3 family.</text>
</comment>
<name>A0A9P7Z8X0_9HELO</name>
<dbReference type="GO" id="GO:0005634">
    <property type="term" value="C:nucleus"/>
    <property type="evidence" value="ECO:0007669"/>
    <property type="project" value="UniProtKB-SubCell"/>
</dbReference>
<dbReference type="OrthoDB" id="77564at2759"/>
<feature type="region of interest" description="Disordered" evidence="6">
    <location>
        <begin position="803"/>
        <end position="824"/>
    </location>
</feature>
<dbReference type="Proteomes" id="UP000887226">
    <property type="component" value="Unassembled WGS sequence"/>
</dbReference>
<evidence type="ECO:0000256" key="4">
    <source>
        <dbReference type="ARBA" id="ARBA00014848"/>
    </source>
</evidence>
<accession>A0A9P7Z8X0</accession>
<evidence type="ECO:0000313" key="8">
    <source>
        <dbReference type="Proteomes" id="UP000887226"/>
    </source>
</evidence>
<evidence type="ECO:0000256" key="5">
    <source>
        <dbReference type="ARBA" id="ARBA00023242"/>
    </source>
</evidence>
<proteinExistence type="inferred from homology"/>
<feature type="compositionally biased region" description="Basic residues" evidence="6">
    <location>
        <begin position="426"/>
        <end position="435"/>
    </location>
</feature>
<evidence type="ECO:0000256" key="1">
    <source>
        <dbReference type="ARBA" id="ARBA00002687"/>
    </source>
</evidence>
<dbReference type="SUPFAM" id="SSF48452">
    <property type="entry name" value="TPR-like"/>
    <property type="match status" value="1"/>
</dbReference>
<reference evidence="7" key="1">
    <citation type="journal article" date="2021" name="IMA Fungus">
        <title>Genomic characterization of three marine fungi, including Emericellopsis atlantica sp. nov. with signatures of a generalist lifestyle and marine biomass degradation.</title>
        <authorList>
            <person name="Hagestad O.C."/>
            <person name="Hou L."/>
            <person name="Andersen J.H."/>
            <person name="Hansen E.H."/>
            <person name="Altermark B."/>
            <person name="Li C."/>
            <person name="Kuhnert E."/>
            <person name="Cox R.J."/>
            <person name="Crous P.W."/>
            <person name="Spatafora J.W."/>
            <person name="Lail K."/>
            <person name="Amirebrahimi M."/>
            <person name="Lipzen A."/>
            <person name="Pangilinan J."/>
            <person name="Andreopoulos W."/>
            <person name="Hayes R.D."/>
            <person name="Ng V."/>
            <person name="Grigoriev I.V."/>
            <person name="Jackson S.A."/>
            <person name="Sutton T.D.S."/>
            <person name="Dobson A.D.W."/>
            <person name="Rama T."/>
        </authorList>
    </citation>
    <scope>NUCLEOTIDE SEQUENCE</scope>
    <source>
        <strain evidence="7">TRa3180A</strain>
    </source>
</reference>
<keyword evidence="8" id="KW-1185">Reference proteome</keyword>
<feature type="region of interest" description="Disordered" evidence="6">
    <location>
        <begin position="1723"/>
        <end position="1744"/>
    </location>
</feature>
<dbReference type="Gene3D" id="1.25.40.10">
    <property type="entry name" value="Tetratricopeptide repeat domain"/>
    <property type="match status" value="1"/>
</dbReference>